<evidence type="ECO:0000259" key="17">
    <source>
        <dbReference type="Pfam" id="PF08245"/>
    </source>
</evidence>
<proteinExistence type="inferred from homology"/>
<dbReference type="Pfam" id="PF02875">
    <property type="entry name" value="Mur_ligase_C"/>
    <property type="match status" value="1"/>
</dbReference>
<dbReference type="SUPFAM" id="SSF51984">
    <property type="entry name" value="MurCD N-terminal domain"/>
    <property type="match status" value="1"/>
</dbReference>
<evidence type="ECO:0000313" key="19">
    <source>
        <dbReference type="Proteomes" id="UP001056035"/>
    </source>
</evidence>
<evidence type="ECO:0000256" key="4">
    <source>
        <dbReference type="ARBA" id="ARBA00022490"/>
    </source>
</evidence>
<keyword evidence="9 14" id="KW-0133">Cell shape</keyword>
<evidence type="ECO:0000256" key="12">
    <source>
        <dbReference type="ARBA" id="ARBA00023316"/>
    </source>
</evidence>
<evidence type="ECO:0000256" key="5">
    <source>
        <dbReference type="ARBA" id="ARBA00022598"/>
    </source>
</evidence>
<evidence type="ECO:0000256" key="9">
    <source>
        <dbReference type="ARBA" id="ARBA00022960"/>
    </source>
</evidence>
<dbReference type="Proteomes" id="UP001056035">
    <property type="component" value="Chromosome"/>
</dbReference>
<keyword evidence="12 14" id="KW-0961">Cell wall biogenesis/degradation</keyword>
<dbReference type="InterPro" id="IPR036565">
    <property type="entry name" value="Mur-like_cat_sf"/>
</dbReference>
<keyword evidence="10 14" id="KW-0573">Peptidoglycan synthesis</keyword>
<dbReference type="PANTHER" id="PTHR43445:SF3">
    <property type="entry name" value="UDP-N-ACETYLMURAMATE--L-ALANINE LIGASE"/>
    <property type="match status" value="1"/>
</dbReference>
<dbReference type="SUPFAM" id="SSF53244">
    <property type="entry name" value="MurD-like peptide ligases, peptide-binding domain"/>
    <property type="match status" value="1"/>
</dbReference>
<dbReference type="GO" id="GO:0016874">
    <property type="term" value="F:ligase activity"/>
    <property type="evidence" value="ECO:0007669"/>
    <property type="project" value="UniProtKB-KW"/>
</dbReference>
<evidence type="ECO:0000256" key="6">
    <source>
        <dbReference type="ARBA" id="ARBA00022618"/>
    </source>
</evidence>
<name>A0ABY5DNY4_9ACTN</name>
<dbReference type="InterPro" id="IPR005758">
    <property type="entry name" value="UDP-N-AcMur_Ala_ligase_MurC"/>
</dbReference>
<sequence>MSAAELPWAGQRLHLVGVGGAGMSAYARCALALGATVSGSDQAESPGLAALRALGVDARAGHAAANVPPGDGVEVFHSTAIPASNPEREEAARRGVPDHPRAELLRRFSALKRTIAVAGAHGKTTTTSMLAHALLAVGAEPAYLIGGDLVSTGRNAEWGAGEWLVVEADESDRSLLSIETDIAVVTNVELDHHATYGSLEEVRAVFRQFLAAPPHAVLWDRPDVLALRDRAADTVAFDAPAEPLELLVPGEHNQRNAAAALAVLRLAGVDAEAARAALATFPGAGRRFQTLGVTAGGARIVDDYAHHPTEVAATIQAARSLTPSRVVAVFQPHLFSRTEHLAGEFGRALAGADVVCLVDVYPARERAEDFPAVTGRLLAETTLDARPGMPVLWLPGFDDVERVLAPRLRDGDLVLVMGAGDVNALGARLAAL</sequence>
<keyword evidence="5 14" id="KW-0436">Ligase</keyword>
<keyword evidence="19" id="KW-1185">Reference proteome</keyword>
<dbReference type="InterPro" id="IPR000713">
    <property type="entry name" value="Mur_ligase_N"/>
</dbReference>
<comment type="similarity">
    <text evidence="14">Belongs to the MurCDEF family.</text>
</comment>
<dbReference type="SUPFAM" id="SSF53623">
    <property type="entry name" value="MurD-like peptide ligases, catalytic domain"/>
    <property type="match status" value="1"/>
</dbReference>
<dbReference type="InterPro" id="IPR013221">
    <property type="entry name" value="Mur_ligase_cen"/>
</dbReference>
<dbReference type="EMBL" id="CP098502">
    <property type="protein sequence ID" value="UTI63160.1"/>
    <property type="molecule type" value="Genomic_DNA"/>
</dbReference>
<dbReference type="PANTHER" id="PTHR43445">
    <property type="entry name" value="UDP-N-ACETYLMURAMATE--L-ALANINE LIGASE-RELATED"/>
    <property type="match status" value="1"/>
</dbReference>
<evidence type="ECO:0000256" key="13">
    <source>
        <dbReference type="ARBA" id="ARBA00047833"/>
    </source>
</evidence>
<feature type="binding site" evidence="14">
    <location>
        <begin position="119"/>
        <end position="125"/>
    </location>
    <ligand>
        <name>ATP</name>
        <dbReference type="ChEBI" id="CHEBI:30616"/>
    </ligand>
</feature>
<feature type="domain" description="Mur ligase N-terminal catalytic" evidence="15">
    <location>
        <begin position="13"/>
        <end position="112"/>
    </location>
</feature>
<dbReference type="Pfam" id="PF08245">
    <property type="entry name" value="Mur_ligase_M"/>
    <property type="match status" value="1"/>
</dbReference>
<accession>A0ABY5DNY4</accession>
<evidence type="ECO:0000259" key="16">
    <source>
        <dbReference type="Pfam" id="PF02875"/>
    </source>
</evidence>
<evidence type="ECO:0000256" key="1">
    <source>
        <dbReference type="ARBA" id="ARBA00004496"/>
    </source>
</evidence>
<dbReference type="Gene3D" id="3.90.190.20">
    <property type="entry name" value="Mur ligase, C-terminal domain"/>
    <property type="match status" value="1"/>
</dbReference>
<dbReference type="InterPro" id="IPR036615">
    <property type="entry name" value="Mur_ligase_C_dom_sf"/>
</dbReference>
<organism evidence="18 19">
    <name type="scientific">Paraconexibacter antarcticus</name>
    <dbReference type="NCBI Taxonomy" id="2949664"/>
    <lineage>
        <taxon>Bacteria</taxon>
        <taxon>Bacillati</taxon>
        <taxon>Actinomycetota</taxon>
        <taxon>Thermoleophilia</taxon>
        <taxon>Solirubrobacterales</taxon>
        <taxon>Paraconexibacteraceae</taxon>
        <taxon>Paraconexibacter</taxon>
    </lineage>
</organism>
<evidence type="ECO:0000313" key="18">
    <source>
        <dbReference type="EMBL" id="UTI63160.1"/>
    </source>
</evidence>
<dbReference type="InterPro" id="IPR050061">
    <property type="entry name" value="MurCDEF_pg_biosynth"/>
</dbReference>
<keyword evidence="7 14" id="KW-0547">Nucleotide-binding</keyword>
<comment type="catalytic activity">
    <reaction evidence="13 14">
        <text>UDP-N-acetyl-alpha-D-muramate + L-alanine + ATP = UDP-N-acetyl-alpha-D-muramoyl-L-alanine + ADP + phosphate + H(+)</text>
        <dbReference type="Rhea" id="RHEA:23372"/>
        <dbReference type="ChEBI" id="CHEBI:15378"/>
        <dbReference type="ChEBI" id="CHEBI:30616"/>
        <dbReference type="ChEBI" id="CHEBI:43474"/>
        <dbReference type="ChEBI" id="CHEBI:57972"/>
        <dbReference type="ChEBI" id="CHEBI:70757"/>
        <dbReference type="ChEBI" id="CHEBI:83898"/>
        <dbReference type="ChEBI" id="CHEBI:456216"/>
        <dbReference type="EC" id="6.3.2.8"/>
    </reaction>
</comment>
<feature type="domain" description="Mur ligase C-terminal" evidence="16">
    <location>
        <begin position="286"/>
        <end position="420"/>
    </location>
</feature>
<dbReference type="EC" id="6.3.2.8" evidence="3 14"/>
<reference evidence="18 19" key="1">
    <citation type="submission" date="2022-06" db="EMBL/GenBank/DDBJ databases">
        <title>Paraconexibacter antarcticus.</title>
        <authorList>
            <person name="Kim C.S."/>
        </authorList>
    </citation>
    <scope>NUCLEOTIDE SEQUENCE [LARGE SCALE GENOMIC DNA]</scope>
    <source>
        <strain evidence="18 19">02-257</strain>
    </source>
</reference>
<evidence type="ECO:0000256" key="8">
    <source>
        <dbReference type="ARBA" id="ARBA00022840"/>
    </source>
</evidence>
<comment type="subcellular location">
    <subcellularLocation>
        <location evidence="1 14">Cytoplasm</location>
    </subcellularLocation>
</comment>
<dbReference type="RefSeq" id="WP_254569893.1">
    <property type="nucleotide sequence ID" value="NZ_CP098502.1"/>
</dbReference>
<evidence type="ECO:0000256" key="7">
    <source>
        <dbReference type="ARBA" id="ARBA00022741"/>
    </source>
</evidence>
<evidence type="ECO:0000256" key="11">
    <source>
        <dbReference type="ARBA" id="ARBA00023306"/>
    </source>
</evidence>
<keyword evidence="6 14" id="KW-0132">Cell division</keyword>
<comment type="pathway">
    <text evidence="2 14">Cell wall biogenesis; peptidoglycan biosynthesis.</text>
</comment>
<gene>
    <name evidence="14" type="primary">murC</name>
    <name evidence="18" type="ORF">NBH00_17560</name>
</gene>
<dbReference type="Gene3D" id="3.40.1190.10">
    <property type="entry name" value="Mur-like, catalytic domain"/>
    <property type="match status" value="1"/>
</dbReference>
<keyword evidence="4 14" id="KW-0963">Cytoplasm</keyword>
<keyword evidence="8 14" id="KW-0067">ATP-binding</keyword>
<dbReference type="Gene3D" id="3.40.50.720">
    <property type="entry name" value="NAD(P)-binding Rossmann-like Domain"/>
    <property type="match status" value="1"/>
</dbReference>
<comment type="function">
    <text evidence="14">Cell wall formation.</text>
</comment>
<evidence type="ECO:0000256" key="2">
    <source>
        <dbReference type="ARBA" id="ARBA00004752"/>
    </source>
</evidence>
<evidence type="ECO:0000259" key="15">
    <source>
        <dbReference type="Pfam" id="PF01225"/>
    </source>
</evidence>
<evidence type="ECO:0000256" key="14">
    <source>
        <dbReference type="HAMAP-Rule" id="MF_00046"/>
    </source>
</evidence>
<evidence type="ECO:0000256" key="10">
    <source>
        <dbReference type="ARBA" id="ARBA00022984"/>
    </source>
</evidence>
<keyword evidence="11 14" id="KW-0131">Cell cycle</keyword>
<dbReference type="Pfam" id="PF01225">
    <property type="entry name" value="Mur_ligase"/>
    <property type="match status" value="1"/>
</dbReference>
<evidence type="ECO:0000256" key="3">
    <source>
        <dbReference type="ARBA" id="ARBA00012211"/>
    </source>
</evidence>
<feature type="domain" description="Mur ligase central" evidence="17">
    <location>
        <begin position="117"/>
        <end position="222"/>
    </location>
</feature>
<dbReference type="HAMAP" id="MF_00046">
    <property type="entry name" value="MurC"/>
    <property type="match status" value="1"/>
</dbReference>
<dbReference type="InterPro" id="IPR004101">
    <property type="entry name" value="Mur_ligase_C"/>
</dbReference>
<protein>
    <recommendedName>
        <fullName evidence="3 14">UDP-N-acetylmuramate--L-alanine ligase</fullName>
        <ecNumber evidence="3 14">6.3.2.8</ecNumber>
    </recommendedName>
    <alternativeName>
        <fullName evidence="14">UDP-N-acetylmuramoyl-L-alanine synthetase</fullName>
    </alternativeName>
</protein>